<dbReference type="EMBL" id="SDMK01000001">
    <property type="protein sequence ID" value="RXS96891.1"/>
    <property type="molecule type" value="Genomic_DNA"/>
</dbReference>
<name>A0A4Q1SH52_9BACT</name>
<comment type="caution">
    <text evidence="1">The sequence shown here is derived from an EMBL/GenBank/DDBJ whole genome shotgun (WGS) entry which is preliminary data.</text>
</comment>
<sequence length="458" mass="49973">MTFGLDSRLERKPSPSRTRFALYWCPEIPQRLLISAPRFDVQGPATCLPCCQHPYRVSIPVSQEEIMARRSALALLPMLLFAAVAAAQSPTRFLACESRDNTCAQPAATLDQTWIFDGTEGTATSTTGNEQPSHLSIQKFDSTALVVQRTDASGLTAVYTGTVQGTHVTGTVQWSWPGHADYPASGIFSAVLQDTVAAAPVPAASVAPVSPLPPQLLVCENQGPPCSAAWTFQGTEGTAVWFDENHTHAHLTIVRAEPDYIVVRRTDTTSPNSAIYTGSLRGDHYAGTVVYSSPGHAGDRTGSWNASVPKFTCDPHDDLSHQEAMALGQTGLMFHHSREAIACYTLAAGDGDVTAQRIVGRLYYVGSNDVPQDYAKALYWLQKAADQGIYQAERTVSEMYEAGQGTRPNPALARMYKDRADEQKHDFERQQDLNEREADRRTQVLSSFVLGASIGMFW</sequence>
<dbReference type="InterPro" id="IPR011990">
    <property type="entry name" value="TPR-like_helical_dom_sf"/>
</dbReference>
<dbReference type="Gene3D" id="1.25.40.10">
    <property type="entry name" value="Tetratricopeptide repeat domain"/>
    <property type="match status" value="1"/>
</dbReference>
<dbReference type="PANTHER" id="PTHR11102:SF160">
    <property type="entry name" value="ERAD-ASSOCIATED E3 UBIQUITIN-PROTEIN LIGASE COMPONENT HRD3"/>
    <property type="match status" value="1"/>
</dbReference>
<dbReference type="Pfam" id="PF08238">
    <property type="entry name" value="Sel1"/>
    <property type="match status" value="2"/>
</dbReference>
<evidence type="ECO:0000313" key="2">
    <source>
        <dbReference type="Proteomes" id="UP000290253"/>
    </source>
</evidence>
<gene>
    <name evidence="1" type="ORF">ESZ00_02830</name>
</gene>
<dbReference type="Proteomes" id="UP000290253">
    <property type="component" value="Unassembled WGS sequence"/>
</dbReference>
<accession>A0A4Q1SH52</accession>
<protein>
    <submittedName>
        <fullName evidence="1">Sel1 repeat family protein</fullName>
    </submittedName>
</protein>
<dbReference type="PANTHER" id="PTHR11102">
    <property type="entry name" value="SEL-1-LIKE PROTEIN"/>
    <property type="match status" value="1"/>
</dbReference>
<dbReference type="SUPFAM" id="SSF81901">
    <property type="entry name" value="HCP-like"/>
    <property type="match status" value="1"/>
</dbReference>
<organism evidence="1 2">
    <name type="scientific">Silvibacterium dinghuense</name>
    <dbReference type="NCBI Taxonomy" id="1560006"/>
    <lineage>
        <taxon>Bacteria</taxon>
        <taxon>Pseudomonadati</taxon>
        <taxon>Acidobacteriota</taxon>
        <taxon>Terriglobia</taxon>
        <taxon>Terriglobales</taxon>
        <taxon>Acidobacteriaceae</taxon>
        <taxon>Silvibacterium</taxon>
    </lineage>
</organism>
<keyword evidence="2" id="KW-1185">Reference proteome</keyword>
<dbReference type="AlphaFoldDB" id="A0A4Q1SH52"/>
<dbReference type="SMART" id="SM00671">
    <property type="entry name" value="SEL1"/>
    <property type="match status" value="3"/>
</dbReference>
<dbReference type="InterPro" id="IPR050767">
    <property type="entry name" value="Sel1_AlgK"/>
</dbReference>
<dbReference type="OrthoDB" id="6810016at2"/>
<proteinExistence type="predicted"/>
<dbReference type="InterPro" id="IPR006597">
    <property type="entry name" value="Sel1-like"/>
</dbReference>
<reference evidence="1 2" key="1">
    <citation type="journal article" date="2016" name="Int. J. Syst. Evol. Microbiol.">
        <title>Acidipila dinghuensis sp. nov., an acidobacterium isolated from forest soil.</title>
        <authorList>
            <person name="Jiang Y.W."/>
            <person name="Wang J."/>
            <person name="Chen M.H."/>
            <person name="Lv Y.Y."/>
            <person name="Qiu L.H."/>
        </authorList>
    </citation>
    <scope>NUCLEOTIDE SEQUENCE [LARGE SCALE GENOMIC DNA]</scope>
    <source>
        <strain evidence="1 2">DHOF10</strain>
    </source>
</reference>
<evidence type="ECO:0000313" key="1">
    <source>
        <dbReference type="EMBL" id="RXS96891.1"/>
    </source>
</evidence>